<evidence type="ECO:0000256" key="3">
    <source>
        <dbReference type="ARBA" id="ARBA00022840"/>
    </source>
</evidence>
<keyword evidence="2" id="KW-0547">Nucleotide-binding</keyword>
<dbReference type="InterPro" id="IPR036451">
    <property type="entry name" value="CblAdoTrfase-like_sf"/>
</dbReference>
<organism evidence="5">
    <name type="scientific">Caldiarchaeum subterraneum</name>
    <dbReference type="NCBI Taxonomy" id="311458"/>
    <lineage>
        <taxon>Archaea</taxon>
        <taxon>Nitrososphaerota</taxon>
        <taxon>Candidatus Caldarchaeales</taxon>
        <taxon>Candidatus Caldarchaeaceae</taxon>
        <taxon>Candidatus Caldarchaeum</taxon>
    </lineage>
</organism>
<evidence type="ECO:0000259" key="4">
    <source>
        <dbReference type="Pfam" id="PF01923"/>
    </source>
</evidence>
<dbReference type="Gene3D" id="1.20.1200.10">
    <property type="entry name" value="Cobalamin adenosyltransferase-like"/>
    <property type="match status" value="1"/>
</dbReference>
<proteinExistence type="predicted"/>
<reference evidence="5" key="1">
    <citation type="journal article" date="2020" name="mSystems">
        <title>Genome- and Community-Level Interaction Insights into Carbon Utilization and Element Cycling Functions of Hydrothermarchaeota in Hydrothermal Sediment.</title>
        <authorList>
            <person name="Zhou Z."/>
            <person name="Liu Y."/>
            <person name="Xu W."/>
            <person name="Pan J."/>
            <person name="Luo Z.H."/>
            <person name="Li M."/>
        </authorList>
    </citation>
    <scope>NUCLEOTIDE SEQUENCE [LARGE SCALE GENOMIC DNA]</scope>
    <source>
        <strain evidence="5">SpSt-1056</strain>
    </source>
</reference>
<gene>
    <name evidence="5" type="ORF">ENM11_05455</name>
</gene>
<keyword evidence="3" id="KW-0067">ATP-binding</keyword>
<dbReference type="NCBIfam" id="TIGR00636">
    <property type="entry name" value="PduO_Nterm"/>
    <property type="match status" value="1"/>
</dbReference>
<protein>
    <submittedName>
        <fullName evidence="5">Cob(I)yrinic acid a,c-diamide adenosyltransferase</fullName>
        <ecNumber evidence="5">2.5.1.17</ecNumber>
    </submittedName>
</protein>
<dbReference type="EC" id="2.5.1.17" evidence="5"/>
<dbReference type="Pfam" id="PF01923">
    <property type="entry name" value="Cob_adeno_trans"/>
    <property type="match status" value="1"/>
</dbReference>
<accession>A0A7C5LFX7</accession>
<dbReference type="SUPFAM" id="SSF89028">
    <property type="entry name" value="Cobalamin adenosyltransferase-like"/>
    <property type="match status" value="1"/>
</dbReference>
<dbReference type="PANTHER" id="PTHR12213:SF0">
    <property type="entry name" value="CORRINOID ADENOSYLTRANSFERASE MMAB"/>
    <property type="match status" value="1"/>
</dbReference>
<sequence>MSSSGDRGETFIPRVGRVRKSHPRVEAFGEVDELSSFIGLARSAVKDPHLESILKTVQESLFHVGAYLALPSHPLDKLRENNEKIKNWIAEIRSELPPLQRFIFPSGAFEASLLHVCRAVARRAERSVAGLAEFEEVDETVTTFLNKLSLLLFLLARLVNKKTGFEEEEWKAL</sequence>
<feature type="domain" description="Cobalamin adenosyltransferase-like" evidence="4">
    <location>
        <begin position="3"/>
        <end position="158"/>
    </location>
</feature>
<dbReference type="EMBL" id="DRWN01000044">
    <property type="protein sequence ID" value="HHK68583.1"/>
    <property type="molecule type" value="Genomic_DNA"/>
</dbReference>
<dbReference type="AlphaFoldDB" id="A0A7C5LFX7"/>
<dbReference type="GO" id="GO:0005524">
    <property type="term" value="F:ATP binding"/>
    <property type="evidence" value="ECO:0007669"/>
    <property type="project" value="UniProtKB-KW"/>
</dbReference>
<evidence type="ECO:0000256" key="1">
    <source>
        <dbReference type="ARBA" id="ARBA00022679"/>
    </source>
</evidence>
<dbReference type="PANTHER" id="PTHR12213">
    <property type="entry name" value="CORRINOID ADENOSYLTRANSFERASE"/>
    <property type="match status" value="1"/>
</dbReference>
<dbReference type="InterPro" id="IPR029499">
    <property type="entry name" value="PduO-typ"/>
</dbReference>
<dbReference type="GO" id="GO:0008817">
    <property type="term" value="F:corrinoid adenosyltransferase activity"/>
    <property type="evidence" value="ECO:0007669"/>
    <property type="project" value="UniProtKB-EC"/>
</dbReference>
<comment type="caution">
    <text evidence="5">The sequence shown here is derived from an EMBL/GenBank/DDBJ whole genome shotgun (WGS) entry which is preliminary data.</text>
</comment>
<keyword evidence="1 5" id="KW-0808">Transferase</keyword>
<evidence type="ECO:0000313" key="5">
    <source>
        <dbReference type="EMBL" id="HHK68583.1"/>
    </source>
</evidence>
<name>A0A7C5LFX7_CALS0</name>
<dbReference type="InterPro" id="IPR016030">
    <property type="entry name" value="CblAdoTrfase-like"/>
</dbReference>
<evidence type="ECO:0000256" key="2">
    <source>
        <dbReference type="ARBA" id="ARBA00022741"/>
    </source>
</evidence>